<feature type="domain" description="DUF8095" evidence="2">
    <location>
        <begin position="95"/>
        <end position="233"/>
    </location>
</feature>
<evidence type="ECO:0000259" key="2">
    <source>
        <dbReference type="Pfam" id="PF26367"/>
    </source>
</evidence>
<keyword evidence="1" id="KW-0732">Signal</keyword>
<evidence type="ECO:0000256" key="1">
    <source>
        <dbReference type="SAM" id="SignalP"/>
    </source>
</evidence>
<dbReference type="Pfam" id="PF26367">
    <property type="entry name" value="DUF8095"/>
    <property type="match status" value="1"/>
</dbReference>
<dbReference type="PROSITE" id="PS51257">
    <property type="entry name" value="PROKAR_LIPOPROTEIN"/>
    <property type="match status" value="1"/>
</dbReference>
<name>A0A128EJN3_9BACT</name>
<feature type="signal peptide" evidence="1">
    <location>
        <begin position="1"/>
        <end position="20"/>
    </location>
</feature>
<feature type="chain" id="PRO_5007281527" description="DUF8095 domain-containing protein" evidence="1">
    <location>
        <begin position="21"/>
        <end position="237"/>
    </location>
</feature>
<keyword evidence="4" id="KW-1185">Reference proteome</keyword>
<proteinExistence type="predicted"/>
<sequence length="237" mass="27158">MKTRILLTILSILVFTGCGLSPSLDDSDDKYWQKYLENDAKVQEISFMLSASTKDLKKTEIGDYLGYADIKNVRPNGIYTREKIGEIYSFGVDNQSLIIINLNNNKSMNFNDKSDIDTMKTLKKIKFYAIGGGMIETIVYSAKEPVCKVFNEGKKVDARSVTNYYLGDEEDMFATIINAKIGQNENEIKSLKYEFFINERDLEDIKKSATSKDFKNDVIEKDILKQRRILENILCLK</sequence>
<gene>
    <name evidence="3" type="ORF">ERS672216_01734</name>
</gene>
<dbReference type="Proteomes" id="UP000069632">
    <property type="component" value="Unassembled WGS sequence"/>
</dbReference>
<protein>
    <recommendedName>
        <fullName evidence="2">DUF8095 domain-containing protein</fullName>
    </recommendedName>
</protein>
<dbReference type="EMBL" id="FIZP01000014">
    <property type="protein sequence ID" value="CZE49074.1"/>
    <property type="molecule type" value="Genomic_DNA"/>
</dbReference>
<dbReference type="InterPro" id="IPR058408">
    <property type="entry name" value="DUF8095"/>
</dbReference>
<organism evidence="3 4">
    <name type="scientific">Campylobacter geochelonis</name>
    <dbReference type="NCBI Taxonomy" id="1780362"/>
    <lineage>
        <taxon>Bacteria</taxon>
        <taxon>Pseudomonadati</taxon>
        <taxon>Campylobacterota</taxon>
        <taxon>Epsilonproteobacteria</taxon>
        <taxon>Campylobacterales</taxon>
        <taxon>Campylobacteraceae</taxon>
        <taxon>Campylobacter</taxon>
    </lineage>
</organism>
<dbReference type="AlphaFoldDB" id="A0A128EJN3"/>
<accession>A0A128EJN3</accession>
<evidence type="ECO:0000313" key="4">
    <source>
        <dbReference type="Proteomes" id="UP000069632"/>
    </source>
</evidence>
<dbReference type="RefSeq" id="WP_075531814.1">
    <property type="nucleotide sequence ID" value="NZ_CP053844.1"/>
</dbReference>
<reference evidence="3 4" key="1">
    <citation type="submission" date="2016-02" db="EMBL/GenBank/DDBJ databases">
        <authorList>
            <consortium name="Pathogen Informatics"/>
        </authorList>
    </citation>
    <scope>NUCLEOTIDE SEQUENCE [LARGE SCALE GENOMIC DNA]</scope>
    <source>
        <strain evidence="3 4">RC20</strain>
    </source>
</reference>
<evidence type="ECO:0000313" key="3">
    <source>
        <dbReference type="EMBL" id="CZE49074.1"/>
    </source>
</evidence>
<dbReference type="OrthoDB" id="5353545at2"/>